<dbReference type="Proteomes" id="UP000434957">
    <property type="component" value="Unassembled WGS sequence"/>
</dbReference>
<comment type="caution">
    <text evidence="3">The sequence shown here is derived from an EMBL/GenBank/DDBJ whole genome shotgun (WGS) entry which is preliminary data.</text>
</comment>
<keyword evidence="5" id="KW-1185">Reference proteome</keyword>
<accession>A0A6A4EX18</accession>
<sequence>MSARSEKVLSWQMVIVFREVLNAKFAAERNATYTSY</sequence>
<proteinExistence type="predicted"/>
<dbReference type="EMBL" id="QXFU01000559">
    <property type="protein sequence ID" value="KAE9029695.1"/>
    <property type="molecule type" value="Genomic_DNA"/>
</dbReference>
<dbReference type="EMBL" id="QXFT01000865">
    <property type="protein sequence ID" value="KAE9334240.1"/>
    <property type="molecule type" value="Genomic_DNA"/>
</dbReference>
<name>A0A6A4EX18_9STRA</name>
<evidence type="ECO:0000313" key="5">
    <source>
        <dbReference type="Proteomes" id="UP000434957"/>
    </source>
</evidence>
<evidence type="ECO:0000313" key="3">
    <source>
        <dbReference type="EMBL" id="KAE9334240.1"/>
    </source>
</evidence>
<dbReference type="EMBL" id="QXFV01000835">
    <property type="protein sequence ID" value="KAE9024330.1"/>
    <property type="molecule type" value="Genomic_DNA"/>
</dbReference>
<reference evidence="3 5" key="1">
    <citation type="submission" date="2018-08" db="EMBL/GenBank/DDBJ databases">
        <title>Genomic investigation of the strawberry pathogen Phytophthora fragariae indicates pathogenicity is determined by transcriptional variation in three key races.</title>
        <authorList>
            <person name="Adams T.M."/>
            <person name="Armitage A.D."/>
            <person name="Sobczyk M.K."/>
            <person name="Bates H.J."/>
            <person name="Dunwell J.M."/>
            <person name="Nellist C.F."/>
            <person name="Harrison R.J."/>
        </authorList>
    </citation>
    <scope>NUCLEOTIDE SEQUENCE [LARGE SCALE GENOMIC DNA]</scope>
    <source>
        <strain evidence="1 4">SCRP249</strain>
        <strain evidence="2 6">SCRP324</strain>
        <strain evidence="3 5">SCRP333</strain>
    </source>
</reference>
<evidence type="ECO:0000313" key="2">
    <source>
        <dbReference type="EMBL" id="KAE9029695.1"/>
    </source>
</evidence>
<gene>
    <name evidence="1" type="ORF">PR001_g12700</name>
    <name evidence="2" type="ORF">PR002_g10069</name>
    <name evidence="3" type="ORF">PR003_g13615</name>
</gene>
<dbReference type="AlphaFoldDB" id="A0A6A4EX18"/>
<evidence type="ECO:0000313" key="6">
    <source>
        <dbReference type="Proteomes" id="UP000435112"/>
    </source>
</evidence>
<protein>
    <submittedName>
        <fullName evidence="3">Uncharacterized protein</fullName>
    </submittedName>
</protein>
<dbReference type="Proteomes" id="UP000429607">
    <property type="component" value="Unassembled WGS sequence"/>
</dbReference>
<organism evidence="3 5">
    <name type="scientific">Phytophthora rubi</name>
    <dbReference type="NCBI Taxonomy" id="129364"/>
    <lineage>
        <taxon>Eukaryota</taxon>
        <taxon>Sar</taxon>
        <taxon>Stramenopiles</taxon>
        <taxon>Oomycota</taxon>
        <taxon>Peronosporomycetes</taxon>
        <taxon>Peronosporales</taxon>
        <taxon>Peronosporaceae</taxon>
        <taxon>Phytophthora</taxon>
    </lineage>
</organism>
<evidence type="ECO:0000313" key="4">
    <source>
        <dbReference type="Proteomes" id="UP000429607"/>
    </source>
</evidence>
<evidence type="ECO:0000313" key="1">
    <source>
        <dbReference type="EMBL" id="KAE9024330.1"/>
    </source>
</evidence>
<dbReference type="Proteomes" id="UP000435112">
    <property type="component" value="Unassembled WGS sequence"/>
</dbReference>